<feature type="transmembrane region" description="Helical" evidence="2">
    <location>
        <begin position="357"/>
        <end position="384"/>
    </location>
</feature>
<gene>
    <name evidence="3" type="ORF">SAMN02745116_01413</name>
</gene>
<proteinExistence type="predicted"/>
<dbReference type="RefSeq" id="WP_078807346.1">
    <property type="nucleotide sequence ID" value="NZ_FUXI01000014.1"/>
</dbReference>
<feature type="transmembrane region" description="Helical" evidence="2">
    <location>
        <begin position="111"/>
        <end position="129"/>
    </location>
</feature>
<dbReference type="OrthoDB" id="2184137at2"/>
<dbReference type="EMBL" id="FUXI01000014">
    <property type="protein sequence ID" value="SJZ77900.1"/>
    <property type="molecule type" value="Genomic_DNA"/>
</dbReference>
<feature type="transmembrane region" description="Helical" evidence="2">
    <location>
        <begin position="282"/>
        <end position="304"/>
    </location>
</feature>
<reference evidence="4" key="1">
    <citation type="submission" date="2017-02" db="EMBL/GenBank/DDBJ databases">
        <authorList>
            <person name="Varghese N."/>
            <person name="Submissions S."/>
        </authorList>
    </citation>
    <scope>NUCLEOTIDE SEQUENCE [LARGE SCALE GENOMIC DNA]</scope>
    <source>
        <strain evidence="4">ATCC BAA-1030</strain>
    </source>
</reference>
<organism evidence="3 4">
    <name type="scientific">Pilibacter termitis</name>
    <dbReference type="NCBI Taxonomy" id="263852"/>
    <lineage>
        <taxon>Bacteria</taxon>
        <taxon>Bacillati</taxon>
        <taxon>Bacillota</taxon>
        <taxon>Bacilli</taxon>
        <taxon>Lactobacillales</taxon>
        <taxon>Enterococcaceae</taxon>
        <taxon>Pilibacter</taxon>
    </lineage>
</organism>
<feature type="transmembrane region" description="Helical" evidence="2">
    <location>
        <begin position="256"/>
        <end position="276"/>
    </location>
</feature>
<evidence type="ECO:0000313" key="3">
    <source>
        <dbReference type="EMBL" id="SJZ77900.1"/>
    </source>
</evidence>
<dbReference type="AlphaFoldDB" id="A0A1T4NF58"/>
<evidence type="ECO:0000256" key="2">
    <source>
        <dbReference type="SAM" id="Phobius"/>
    </source>
</evidence>
<feature type="transmembrane region" description="Helical" evidence="2">
    <location>
        <begin position="316"/>
        <end position="337"/>
    </location>
</feature>
<evidence type="ECO:0008006" key="5">
    <source>
        <dbReference type="Google" id="ProtNLM"/>
    </source>
</evidence>
<feature type="compositionally biased region" description="Basic and acidic residues" evidence="1">
    <location>
        <begin position="473"/>
        <end position="493"/>
    </location>
</feature>
<keyword evidence="2" id="KW-0812">Transmembrane</keyword>
<keyword evidence="2" id="KW-1133">Transmembrane helix</keyword>
<dbReference type="STRING" id="263852.SAMN02745116_01413"/>
<sequence length="668" mass="76129">MDELTKMDIESYKPYFENGNWDKLPELVNWVFVDLPYSILRFNFYILESILEKLNFSDLFINQQGNAFDRGVEIFNNLGGATMKNGSLIAFLFSLLGLYLGYLFFFQNRQFGRKCIHALLVVFVFQFWFSTGVNVNNKSQTGGEFLITSVRTLSNDFKREMNKSLSTLSGDNNFSSENLEENALFSSVIKETFYLINSGSTDGNFGSGVLDSTKLIMPLNEKDRKKFDEERHKYINSLVEDNPYFRQNLDKTMEKSAVISLGFANLSVVGLPVAYINVMTSLVEVVVLMMILLFPVFVSFSFFPRLQNVVFRALKMTFSLLFFPLILSIILAGFLWINHLIDTVLKPIFSITGSISTFLTGGQGVVVSAFTIFLIKFVVLVVFFKNRYKILGLFTDNKVEGNVLEQKIHEKATQGVKVLSGAVMTGAGVALANPQLVMEGANMALNQFGTSATALKQKGEILMNNQSLTNATHTKDTKKPTEETKEKKEERKGTGLWNENGELQSQNRYKGNTPPQSSTYERFNVTDRQRNIRSFNFEQMTELEKEKFFQRERRKTGVSEVEFLDKVVSGEVSTWQDLERLKEEHTEKFSPPKPLSKRKVKKINNKVTHEWQVQTLLQDNVAVAKKFFSFSTFNRNYDYGDVNRGLTTSSLKKGVEKATKEKADSLKR</sequence>
<protein>
    <recommendedName>
        <fullName evidence="5">TrbL/VirB6 plasmid conjugal transfer protein</fullName>
    </recommendedName>
</protein>
<feature type="compositionally biased region" description="Polar residues" evidence="1">
    <location>
        <begin position="501"/>
        <end position="520"/>
    </location>
</feature>
<dbReference type="Proteomes" id="UP000190328">
    <property type="component" value="Unassembled WGS sequence"/>
</dbReference>
<keyword evidence="4" id="KW-1185">Reference proteome</keyword>
<accession>A0A1T4NF58</accession>
<name>A0A1T4NF58_9ENTE</name>
<evidence type="ECO:0000256" key="1">
    <source>
        <dbReference type="SAM" id="MobiDB-lite"/>
    </source>
</evidence>
<feature type="region of interest" description="Disordered" evidence="1">
    <location>
        <begin position="467"/>
        <end position="520"/>
    </location>
</feature>
<evidence type="ECO:0000313" key="4">
    <source>
        <dbReference type="Proteomes" id="UP000190328"/>
    </source>
</evidence>
<feature type="compositionally biased region" description="Basic and acidic residues" evidence="1">
    <location>
        <begin position="653"/>
        <end position="668"/>
    </location>
</feature>
<feature type="region of interest" description="Disordered" evidence="1">
    <location>
        <begin position="638"/>
        <end position="668"/>
    </location>
</feature>
<keyword evidence="2" id="KW-0472">Membrane</keyword>
<feature type="transmembrane region" description="Helical" evidence="2">
    <location>
        <begin position="88"/>
        <end position="105"/>
    </location>
</feature>